<dbReference type="GO" id="GO:0006950">
    <property type="term" value="P:response to stress"/>
    <property type="evidence" value="ECO:0007669"/>
    <property type="project" value="TreeGrafter"/>
</dbReference>
<evidence type="ECO:0000256" key="3">
    <source>
        <dbReference type="ARBA" id="ARBA00023015"/>
    </source>
</evidence>
<sequence>MPHSPSLKLQDQLCYAVYSAALAINRAYKPALDQLGLTYPQYLTMLALWEQDRLAVKDIAERLMLESSTLTPLLKRLESAGLVARRRSAEDERQVLVELTDAGRALQERAACVPMTLLARSGMKIPELKRLNQDVRALRDALTADAENA</sequence>
<evidence type="ECO:0000256" key="1">
    <source>
        <dbReference type="ARBA" id="ARBA00004496"/>
    </source>
</evidence>
<dbReference type="InterPro" id="IPR055166">
    <property type="entry name" value="Transc_reg_Sar_Rot_HTH"/>
</dbReference>
<reference evidence="7 8" key="1">
    <citation type="submission" date="2020-08" db="EMBL/GenBank/DDBJ databases">
        <title>Genomic Encyclopedia of Type Strains, Phase IV (KMG-IV): sequencing the most valuable type-strain genomes for metagenomic binning, comparative biology and taxonomic classification.</title>
        <authorList>
            <person name="Goeker M."/>
        </authorList>
    </citation>
    <scope>NUCLEOTIDE SEQUENCE [LARGE SCALE GENOMIC DNA]</scope>
    <source>
        <strain evidence="7 8">DSM 25481</strain>
    </source>
</reference>
<dbReference type="SUPFAM" id="SSF46785">
    <property type="entry name" value="Winged helix' DNA-binding domain"/>
    <property type="match status" value="1"/>
</dbReference>
<dbReference type="PRINTS" id="PR00598">
    <property type="entry name" value="HTHMARR"/>
</dbReference>
<dbReference type="InterPro" id="IPR039422">
    <property type="entry name" value="MarR/SlyA-like"/>
</dbReference>
<dbReference type="SMART" id="SM00347">
    <property type="entry name" value="HTH_MARR"/>
    <property type="match status" value="1"/>
</dbReference>
<evidence type="ECO:0000256" key="2">
    <source>
        <dbReference type="ARBA" id="ARBA00022490"/>
    </source>
</evidence>
<dbReference type="PANTHER" id="PTHR33164:SF5">
    <property type="entry name" value="ORGANIC HYDROPEROXIDE RESISTANCE TRANSCRIPTIONAL REGULATOR"/>
    <property type="match status" value="1"/>
</dbReference>
<dbReference type="InterPro" id="IPR011991">
    <property type="entry name" value="ArsR-like_HTH"/>
</dbReference>
<evidence type="ECO:0000256" key="5">
    <source>
        <dbReference type="ARBA" id="ARBA00023163"/>
    </source>
</evidence>
<keyword evidence="5" id="KW-0804">Transcription</keyword>
<proteinExistence type="predicted"/>
<dbReference type="EMBL" id="JACIDR010000001">
    <property type="protein sequence ID" value="MBB3972178.1"/>
    <property type="molecule type" value="Genomic_DNA"/>
</dbReference>
<keyword evidence="4 7" id="KW-0238">DNA-binding</keyword>
<dbReference type="CDD" id="cd00090">
    <property type="entry name" value="HTH_ARSR"/>
    <property type="match status" value="1"/>
</dbReference>
<evidence type="ECO:0000259" key="6">
    <source>
        <dbReference type="PROSITE" id="PS50995"/>
    </source>
</evidence>
<comment type="caution">
    <text evidence="7">The sequence shown here is derived from an EMBL/GenBank/DDBJ whole genome shotgun (WGS) entry which is preliminary data.</text>
</comment>
<accession>A0A7W6D2Y0</accession>
<dbReference type="InterPro" id="IPR036388">
    <property type="entry name" value="WH-like_DNA-bd_sf"/>
</dbReference>
<gene>
    <name evidence="7" type="ORF">GGR24_000811</name>
</gene>
<keyword evidence="3" id="KW-0805">Transcription regulation</keyword>
<keyword evidence="8" id="KW-1185">Reference proteome</keyword>
<dbReference type="Proteomes" id="UP000528964">
    <property type="component" value="Unassembled WGS sequence"/>
</dbReference>
<protein>
    <submittedName>
        <fullName evidence="7">DNA-binding MarR family transcriptional regulator</fullName>
    </submittedName>
</protein>
<dbReference type="InterPro" id="IPR000835">
    <property type="entry name" value="HTH_MarR-typ"/>
</dbReference>
<comment type="subcellular location">
    <subcellularLocation>
        <location evidence="1">Cytoplasm</location>
    </subcellularLocation>
</comment>
<evidence type="ECO:0000256" key="4">
    <source>
        <dbReference type="ARBA" id="ARBA00023125"/>
    </source>
</evidence>
<evidence type="ECO:0000313" key="8">
    <source>
        <dbReference type="Proteomes" id="UP000528964"/>
    </source>
</evidence>
<feature type="domain" description="HTH marR-type" evidence="6">
    <location>
        <begin position="10"/>
        <end position="140"/>
    </location>
</feature>
<dbReference type="Gene3D" id="1.10.10.10">
    <property type="entry name" value="Winged helix-like DNA-binding domain superfamily/Winged helix DNA-binding domain"/>
    <property type="match status" value="1"/>
</dbReference>
<dbReference type="PROSITE" id="PS50995">
    <property type="entry name" value="HTH_MARR_2"/>
    <property type="match status" value="1"/>
</dbReference>
<name>A0A7W6D2Y0_9HYPH</name>
<keyword evidence="2" id="KW-0963">Cytoplasm</keyword>
<organism evidence="7 8">
    <name type="scientific">Hansschlegelia beijingensis</name>
    <dbReference type="NCBI Taxonomy" id="1133344"/>
    <lineage>
        <taxon>Bacteria</taxon>
        <taxon>Pseudomonadati</taxon>
        <taxon>Pseudomonadota</taxon>
        <taxon>Alphaproteobacteria</taxon>
        <taxon>Hyphomicrobiales</taxon>
        <taxon>Methylopilaceae</taxon>
        <taxon>Hansschlegelia</taxon>
    </lineage>
</organism>
<evidence type="ECO:0000313" key="7">
    <source>
        <dbReference type="EMBL" id="MBB3972178.1"/>
    </source>
</evidence>
<dbReference type="GO" id="GO:0005737">
    <property type="term" value="C:cytoplasm"/>
    <property type="evidence" value="ECO:0007669"/>
    <property type="project" value="UniProtKB-SubCell"/>
</dbReference>
<dbReference type="GO" id="GO:0003677">
    <property type="term" value="F:DNA binding"/>
    <property type="evidence" value="ECO:0007669"/>
    <property type="project" value="UniProtKB-KW"/>
</dbReference>
<dbReference type="GO" id="GO:0003700">
    <property type="term" value="F:DNA-binding transcription factor activity"/>
    <property type="evidence" value="ECO:0007669"/>
    <property type="project" value="InterPro"/>
</dbReference>
<dbReference type="PANTHER" id="PTHR33164">
    <property type="entry name" value="TRANSCRIPTIONAL REGULATOR, MARR FAMILY"/>
    <property type="match status" value="1"/>
</dbReference>
<dbReference type="AlphaFoldDB" id="A0A7W6D2Y0"/>
<dbReference type="InterPro" id="IPR036390">
    <property type="entry name" value="WH_DNA-bd_sf"/>
</dbReference>
<dbReference type="FunFam" id="1.10.10.10:FF:000163">
    <property type="entry name" value="MarR family transcriptional regulator"/>
    <property type="match status" value="1"/>
</dbReference>
<dbReference type="Pfam" id="PF22381">
    <property type="entry name" value="Staph_reg_Sar_Rot"/>
    <property type="match status" value="1"/>
</dbReference>